<keyword evidence="3" id="KW-1185">Reference proteome</keyword>
<organism evidence="2 3">
    <name type="scientific">Xyrichtys novacula</name>
    <name type="common">Pearly razorfish</name>
    <name type="synonym">Hemipteronotus novacula</name>
    <dbReference type="NCBI Taxonomy" id="13765"/>
    <lineage>
        <taxon>Eukaryota</taxon>
        <taxon>Metazoa</taxon>
        <taxon>Chordata</taxon>
        <taxon>Craniata</taxon>
        <taxon>Vertebrata</taxon>
        <taxon>Euteleostomi</taxon>
        <taxon>Actinopterygii</taxon>
        <taxon>Neopterygii</taxon>
        <taxon>Teleostei</taxon>
        <taxon>Neoteleostei</taxon>
        <taxon>Acanthomorphata</taxon>
        <taxon>Eupercaria</taxon>
        <taxon>Labriformes</taxon>
        <taxon>Labridae</taxon>
        <taxon>Xyrichtys</taxon>
    </lineage>
</organism>
<dbReference type="AlphaFoldDB" id="A0AAV1HBJ6"/>
<name>A0AAV1HBJ6_XYRNO</name>
<feature type="region of interest" description="Disordered" evidence="1">
    <location>
        <begin position="119"/>
        <end position="140"/>
    </location>
</feature>
<feature type="compositionally biased region" description="Polar residues" evidence="1">
    <location>
        <begin position="66"/>
        <end position="75"/>
    </location>
</feature>
<dbReference type="EMBL" id="OY660883">
    <property type="protein sequence ID" value="CAJ1082694.1"/>
    <property type="molecule type" value="Genomic_DNA"/>
</dbReference>
<evidence type="ECO:0000256" key="1">
    <source>
        <dbReference type="SAM" id="MobiDB-lite"/>
    </source>
</evidence>
<evidence type="ECO:0000313" key="3">
    <source>
        <dbReference type="Proteomes" id="UP001178508"/>
    </source>
</evidence>
<reference evidence="2" key="1">
    <citation type="submission" date="2023-08" db="EMBL/GenBank/DDBJ databases">
        <authorList>
            <person name="Alioto T."/>
            <person name="Alioto T."/>
            <person name="Gomez Garrido J."/>
        </authorList>
    </citation>
    <scope>NUCLEOTIDE SEQUENCE</scope>
</reference>
<dbReference type="Proteomes" id="UP001178508">
    <property type="component" value="Chromosome 20"/>
</dbReference>
<protein>
    <submittedName>
        <fullName evidence="2">Uncharacterized protein</fullName>
    </submittedName>
</protein>
<feature type="region of interest" description="Disordered" evidence="1">
    <location>
        <begin position="60"/>
        <end position="84"/>
    </location>
</feature>
<proteinExistence type="predicted"/>
<evidence type="ECO:0000313" key="2">
    <source>
        <dbReference type="EMBL" id="CAJ1082694.1"/>
    </source>
</evidence>
<accession>A0AAV1HBJ6</accession>
<sequence>MSASSCRLFPGLSIRDRPHVWKVCCCYLMNGSGLRQAEMGVFEASLPRLTAQELLWSARHAPPDNNPSSLTSDNLRLSPAERRKRKVTMRERPVCDVHVFVCVRVCRTLIMVSAQPGAFPAEQSGDPASGAATLPGSSPQ</sequence>
<gene>
    <name evidence="2" type="ORF">XNOV1_A033633</name>
</gene>